<reference evidence="2" key="2">
    <citation type="submission" date="2016-02" db="EMBL/GenBank/DDBJ databases">
        <title>Draft genome sequence of five rapidly growing Mycobacterium species.</title>
        <authorList>
            <person name="Katahira K."/>
            <person name="Gotou Y."/>
            <person name="Iida K."/>
            <person name="Ogura Y."/>
            <person name="Hayashi T."/>
        </authorList>
    </citation>
    <scope>NUCLEOTIDE SEQUENCE [LARGE SCALE GENOMIC DNA]</scope>
    <source>
        <strain evidence="2">JCM15654</strain>
    </source>
</reference>
<keyword evidence="2" id="KW-1185">Reference proteome</keyword>
<dbReference type="EMBL" id="BCSX01000011">
    <property type="protein sequence ID" value="GAS86902.1"/>
    <property type="molecule type" value="Genomic_DNA"/>
</dbReference>
<evidence type="ECO:0000313" key="1">
    <source>
        <dbReference type="EMBL" id="GAS86902.1"/>
    </source>
</evidence>
<comment type="caution">
    <text evidence="1">The sequence shown here is derived from an EMBL/GenBank/DDBJ whole genome shotgun (WGS) entry which is preliminary data.</text>
</comment>
<name>A0A100VVQ4_9MYCO</name>
<sequence>MAPPRAGSTHFASGLDIQLAGARYVGCLENVAVPSAALIEGALKSAAQAGQYTRVGLVPSSGTRRWTFESQLSPTIRAVPQDVADTGSAAVLHYIRRHSALCQPFQVYVSDRHIAVDVDHGLGDARLFVDFVDALFSMRAGRHPRWIAERDTRFALSRALVRTFAAHPSRVASASRRVLESRTDAAPAETETKATSWSPSVAVEDLHLGAEHGRAVDRWRETNAPKAGGAATWLMIVRRALAAAGIDLADSVRLVTDCRRYLPRGHRVNANFIFGLKVLAPVGRAVADVAHEIKEQVDSGFPVLAMGLVSARSLLWPGPRSLGAPDVWRPGAPVDMVYSDVGPLTPFDDAPWQLGEPKVVTALLDPASPSHVSVFTGVIGGERTISFTFHDNVYDQSSIRRATDAIRSDPIRLLELR</sequence>
<gene>
    <name evidence="1" type="ORF">RMCB_0998</name>
</gene>
<dbReference type="RefSeq" id="WP_131805487.1">
    <property type="nucleotide sequence ID" value="NZ_BCSX01000011.1"/>
</dbReference>
<dbReference type="STRING" id="146020.RMCB_0998"/>
<accession>A0A100VVQ4</accession>
<proteinExistence type="predicted"/>
<reference evidence="2" key="1">
    <citation type="journal article" date="2016" name="Genome Announc.">
        <title>Draft Genome Sequences of Five Rapidly Growing Mycobacterium Species, M. thermoresistibile, M. fortuitum subsp. acetamidolyticum, M. canariasense, M. brisbanense, and M. novocastrense.</title>
        <authorList>
            <person name="Katahira K."/>
            <person name="Ogura Y."/>
            <person name="Gotoh Y."/>
            <person name="Hayashi T."/>
        </authorList>
    </citation>
    <scope>NUCLEOTIDE SEQUENCE [LARGE SCALE GENOMIC DNA]</scope>
    <source>
        <strain evidence="2">JCM15654</strain>
    </source>
</reference>
<protein>
    <recommendedName>
        <fullName evidence="3">Condensation domain-containing protein</fullName>
    </recommendedName>
</protein>
<evidence type="ECO:0000313" key="2">
    <source>
        <dbReference type="Proteomes" id="UP000069620"/>
    </source>
</evidence>
<dbReference type="OrthoDB" id="5049119at2"/>
<dbReference type="Proteomes" id="UP000069620">
    <property type="component" value="Unassembled WGS sequence"/>
</dbReference>
<organism evidence="1 2">
    <name type="scientific">Mycolicibacterium brisbanense</name>
    <dbReference type="NCBI Taxonomy" id="146020"/>
    <lineage>
        <taxon>Bacteria</taxon>
        <taxon>Bacillati</taxon>
        <taxon>Actinomycetota</taxon>
        <taxon>Actinomycetes</taxon>
        <taxon>Mycobacteriales</taxon>
        <taxon>Mycobacteriaceae</taxon>
        <taxon>Mycolicibacterium</taxon>
    </lineage>
</organism>
<dbReference type="AlphaFoldDB" id="A0A100VVQ4"/>
<evidence type="ECO:0008006" key="3">
    <source>
        <dbReference type="Google" id="ProtNLM"/>
    </source>
</evidence>